<evidence type="ECO:0000313" key="3">
    <source>
        <dbReference type="Proteomes" id="UP000536624"/>
    </source>
</evidence>
<evidence type="ECO:0000256" key="1">
    <source>
        <dbReference type="SAM" id="MobiDB-lite"/>
    </source>
</evidence>
<reference evidence="2 3" key="1">
    <citation type="submission" date="2020-02" db="EMBL/GenBank/DDBJ databases">
        <title>Streptomyces malaysiensis DSM14702 (JHCC583434, PFL_A843) Genome sequencing and assembly.</title>
        <authorList>
            <person name="Samborskyy M."/>
        </authorList>
    </citation>
    <scope>NUCLEOTIDE SEQUENCE [LARGE SCALE GENOMIC DNA]</scope>
    <source>
        <strain evidence="2 3">DSM 14702</strain>
    </source>
</reference>
<protein>
    <submittedName>
        <fullName evidence="2">Transposase for ISThsp9 transposon of the Tn3 family</fullName>
    </submittedName>
</protein>
<dbReference type="AlphaFoldDB" id="A0A7X5WWE7"/>
<sequence>MRTVLHRHEVFVPGLRKWGDRNARLPGDAVWEAARTRVCEELDLAPKPDKILAEWTDGLDKAHREFADGLAANPAVRVEQQGSRDRTILTGLDRLDEPTSLVELDNRIGAPAVPAGADPSGRGGPRLRTPNRMDRR</sequence>
<dbReference type="RefSeq" id="WP_167499361.1">
    <property type="nucleotide sequence ID" value="NZ_JAALLH010000001.1"/>
</dbReference>
<gene>
    <name evidence="2" type="ORF">SMALB_0073</name>
</gene>
<name>A0A7X5WWE7_STRMQ</name>
<dbReference type="EMBL" id="JAALLH010000001">
    <property type="protein sequence ID" value="NIY62177.1"/>
    <property type="molecule type" value="Genomic_DNA"/>
</dbReference>
<evidence type="ECO:0000313" key="2">
    <source>
        <dbReference type="EMBL" id="NIY62177.1"/>
    </source>
</evidence>
<dbReference type="Proteomes" id="UP000536624">
    <property type="component" value="Unassembled WGS sequence"/>
</dbReference>
<comment type="caution">
    <text evidence="2">The sequence shown here is derived from an EMBL/GenBank/DDBJ whole genome shotgun (WGS) entry which is preliminary data.</text>
</comment>
<proteinExistence type="predicted"/>
<organism evidence="2 3">
    <name type="scientific">Streptomyces malaysiensis</name>
    <dbReference type="NCBI Taxonomy" id="92644"/>
    <lineage>
        <taxon>Bacteria</taxon>
        <taxon>Bacillati</taxon>
        <taxon>Actinomycetota</taxon>
        <taxon>Actinomycetes</taxon>
        <taxon>Kitasatosporales</taxon>
        <taxon>Streptomycetaceae</taxon>
        <taxon>Streptomyces</taxon>
        <taxon>Streptomyces violaceusniger group</taxon>
    </lineage>
</organism>
<feature type="region of interest" description="Disordered" evidence="1">
    <location>
        <begin position="106"/>
        <end position="136"/>
    </location>
</feature>
<accession>A0A7X5WWE7</accession>